<feature type="binding site" evidence="8">
    <location>
        <position position="205"/>
    </location>
    <ligand>
        <name>NAD(+)</name>
        <dbReference type="ChEBI" id="CHEBI:57540"/>
    </ligand>
</feature>
<feature type="binding site" evidence="9">
    <location>
        <position position="228"/>
    </location>
    <ligand>
        <name>substrate</name>
    </ligand>
</feature>
<dbReference type="GO" id="GO:0004399">
    <property type="term" value="F:histidinol dehydrogenase activity"/>
    <property type="evidence" value="ECO:0007669"/>
    <property type="project" value="InterPro"/>
</dbReference>
<feature type="binding site" evidence="9">
    <location>
        <position position="412"/>
    </location>
    <ligand>
        <name>substrate</name>
    </ligand>
</feature>
<feature type="binding site" evidence="9">
    <location>
        <position position="253"/>
    </location>
    <ligand>
        <name>substrate</name>
    </ligand>
</feature>
<dbReference type="Gene3D" id="1.20.5.1300">
    <property type="match status" value="1"/>
</dbReference>
<evidence type="ECO:0000256" key="5">
    <source>
        <dbReference type="ARBA" id="ARBA00023102"/>
    </source>
</evidence>
<evidence type="ECO:0000256" key="6">
    <source>
        <dbReference type="PIRNR" id="PIRNR000099"/>
    </source>
</evidence>
<dbReference type="FunFam" id="3.40.50.1980:FF:000026">
    <property type="entry name" value="Histidinol dehydrogenase"/>
    <property type="match status" value="1"/>
</dbReference>
<dbReference type="OrthoDB" id="9805269at2"/>
<proteinExistence type="inferred from homology"/>
<feature type="binding site" evidence="8">
    <location>
        <position position="182"/>
    </location>
    <ligand>
        <name>NAD(+)</name>
        <dbReference type="ChEBI" id="CHEBI:57540"/>
    </ligand>
</feature>
<dbReference type="InterPro" id="IPR022695">
    <property type="entry name" value="Histidinol_DH_monofunct"/>
</dbReference>
<accession>A0A158D205</accession>
<evidence type="ECO:0000256" key="1">
    <source>
        <dbReference type="ARBA" id="ARBA00010178"/>
    </source>
</evidence>
<evidence type="ECO:0000256" key="7">
    <source>
        <dbReference type="PIRSR" id="PIRSR000099-1"/>
    </source>
</evidence>
<keyword evidence="2 10" id="KW-0479">Metal-binding</keyword>
<keyword evidence="4 6" id="KW-0560">Oxidoreductase</keyword>
<dbReference type="AlphaFoldDB" id="A0A158D205"/>
<dbReference type="PRINTS" id="PR00083">
    <property type="entry name" value="HOLDHDRGNASE"/>
</dbReference>
<dbReference type="PANTHER" id="PTHR21256">
    <property type="entry name" value="HISTIDINOL DEHYDROGENASE HDH"/>
    <property type="match status" value="1"/>
</dbReference>
<feature type="binding site" evidence="10">
    <location>
        <position position="352"/>
    </location>
    <ligand>
        <name>Zn(2+)</name>
        <dbReference type="ChEBI" id="CHEBI:29105"/>
    </ligand>
</feature>
<dbReference type="SUPFAM" id="SSF53720">
    <property type="entry name" value="ALDH-like"/>
    <property type="match status" value="1"/>
</dbReference>
<feature type="binding site" evidence="9">
    <location>
        <position position="319"/>
    </location>
    <ligand>
        <name>substrate</name>
    </ligand>
</feature>
<feature type="binding site" evidence="10">
    <location>
        <position position="412"/>
    </location>
    <ligand>
        <name>Zn(2+)</name>
        <dbReference type="ChEBI" id="CHEBI:29105"/>
    </ligand>
</feature>
<comment type="similarity">
    <text evidence="1 6 11">Belongs to the histidinol dehydrogenase family.</text>
</comment>
<dbReference type="GO" id="GO:0051287">
    <property type="term" value="F:NAD binding"/>
    <property type="evidence" value="ECO:0007669"/>
    <property type="project" value="InterPro"/>
</dbReference>
<feature type="binding site" evidence="8">
    <location>
        <position position="121"/>
    </location>
    <ligand>
        <name>NAD(+)</name>
        <dbReference type="ChEBI" id="CHEBI:57540"/>
    </ligand>
</feature>
<evidence type="ECO:0000256" key="10">
    <source>
        <dbReference type="PIRSR" id="PIRSR000099-4"/>
    </source>
</evidence>
<dbReference type="STRING" id="1777141.AWB80_06174"/>
<sequence>MIRHLKQGKTVAAQHDIDAQVRGGVEQIIEDVAKRGDDAVRLYSEHFDQWNPPSFRLTRDEIDACVNSLSERELADIRFAQEQVRRFAQIQKASMTDVEQETLPGVVLDHRNIPVNSVGCYVPGGKYPLIASAHMSVLTAKVAGVKRVVAFAPPFSGRPHPAIVAAMHLGGADEIYCLGGVQAVAAFALGTPSCAPVDMIVGPGNAYVAVAKRQLFGRIGIDLFAGPTETLVIADDSSDVEIVAADLLGQAEHGTNSPTVFLTNSAQLAEGPAAEIERQLSTLPTAPIASVAWRDYGQIILCDTLDEMVQEADRIASEHVQVMTRDPDYFLERMTNYGAMFLGDRTNVSYGDKVIGTNHTLPTMKTARYTGGLWVGKFLKTCTYQRVLTDEASVMIGEICSRLCAMEGFAGHKEQADIRVRRFAK</sequence>
<comment type="caution">
    <text evidence="12">The sequence shown here is derived from an EMBL/GenBank/DDBJ whole genome shotgun (WGS) entry which is preliminary data.</text>
</comment>
<keyword evidence="3 10" id="KW-0862">Zinc</keyword>
<dbReference type="RefSeq" id="WP_061178517.1">
    <property type="nucleotide sequence ID" value="NZ_FCOE02000030.1"/>
</dbReference>
<evidence type="ECO:0000313" key="12">
    <source>
        <dbReference type="EMBL" id="SAK88692.1"/>
    </source>
</evidence>
<dbReference type="GO" id="GO:0000105">
    <property type="term" value="P:L-histidine biosynthetic process"/>
    <property type="evidence" value="ECO:0007669"/>
    <property type="project" value="UniProtKB-KW"/>
</dbReference>
<dbReference type="InterPro" id="IPR012131">
    <property type="entry name" value="Hstdl_DH"/>
</dbReference>
<feature type="active site" description="Proton acceptor" evidence="7">
    <location>
        <position position="318"/>
    </location>
</feature>
<dbReference type="CDD" id="cd06572">
    <property type="entry name" value="Histidinol_dh"/>
    <property type="match status" value="1"/>
</dbReference>
<evidence type="ECO:0000256" key="3">
    <source>
        <dbReference type="ARBA" id="ARBA00022833"/>
    </source>
</evidence>
<dbReference type="InterPro" id="IPR001692">
    <property type="entry name" value="Histidinol_DH_CS"/>
</dbReference>
<evidence type="ECO:0000256" key="4">
    <source>
        <dbReference type="ARBA" id="ARBA00023002"/>
    </source>
</evidence>
<keyword evidence="5" id="KW-0028">Amino-acid biosynthesis</keyword>
<feature type="active site" description="Proton acceptor" evidence="7">
    <location>
        <position position="319"/>
    </location>
</feature>
<protein>
    <submittedName>
        <fullName evidence="12">Histidinol dehydrogenase</fullName>
    </submittedName>
</protein>
<keyword evidence="13" id="KW-1185">Reference proteome</keyword>
<name>A0A158D205_9BURK</name>
<feature type="binding site" evidence="9">
    <location>
        <position position="352"/>
    </location>
    <ligand>
        <name>substrate</name>
    </ligand>
</feature>
<evidence type="ECO:0000256" key="8">
    <source>
        <dbReference type="PIRSR" id="PIRSR000099-2"/>
    </source>
</evidence>
<dbReference type="Pfam" id="PF00815">
    <property type="entry name" value="Histidinol_dh"/>
    <property type="match status" value="1"/>
</dbReference>
<dbReference type="Proteomes" id="UP000054911">
    <property type="component" value="Unassembled WGS sequence"/>
</dbReference>
<dbReference type="EMBL" id="FCOE02000030">
    <property type="protein sequence ID" value="SAK88692.1"/>
    <property type="molecule type" value="Genomic_DNA"/>
</dbReference>
<dbReference type="PIRSF" id="PIRSF000099">
    <property type="entry name" value="Histidinol_dh"/>
    <property type="match status" value="1"/>
</dbReference>
<dbReference type="FunFam" id="3.40.50.1980:FF:000001">
    <property type="entry name" value="Histidinol dehydrogenase"/>
    <property type="match status" value="1"/>
</dbReference>
<organism evidence="12 13">
    <name type="scientific">Caballeronia pedi</name>
    <dbReference type="NCBI Taxonomy" id="1777141"/>
    <lineage>
        <taxon>Bacteria</taxon>
        <taxon>Pseudomonadati</taxon>
        <taxon>Pseudomonadota</taxon>
        <taxon>Betaproteobacteria</taxon>
        <taxon>Burkholderiales</taxon>
        <taxon>Burkholderiaceae</taxon>
        <taxon>Caballeronia</taxon>
    </lineage>
</organism>
<feature type="binding site" evidence="10">
    <location>
        <position position="250"/>
    </location>
    <ligand>
        <name>Zn(2+)</name>
        <dbReference type="ChEBI" id="CHEBI:29105"/>
    </ligand>
</feature>
<feature type="binding site" evidence="9">
    <location>
        <position position="250"/>
    </location>
    <ligand>
        <name>substrate</name>
    </ligand>
</feature>
<evidence type="ECO:0000256" key="11">
    <source>
        <dbReference type="RuleBase" id="RU004175"/>
    </source>
</evidence>
<feature type="binding site" evidence="9">
    <location>
        <position position="407"/>
    </location>
    <ligand>
        <name>substrate</name>
    </ligand>
</feature>
<gene>
    <name evidence="12" type="ORF">AWB80_06174</name>
</gene>
<evidence type="ECO:0000313" key="13">
    <source>
        <dbReference type="Proteomes" id="UP000054911"/>
    </source>
</evidence>
<dbReference type="GO" id="GO:0005829">
    <property type="term" value="C:cytosol"/>
    <property type="evidence" value="ECO:0007669"/>
    <property type="project" value="TreeGrafter"/>
</dbReference>
<dbReference type="Gene3D" id="3.40.50.1980">
    <property type="entry name" value="Nitrogenase molybdenum iron protein domain"/>
    <property type="match status" value="2"/>
</dbReference>
<dbReference type="PROSITE" id="PS00611">
    <property type="entry name" value="HISOL_DEHYDROGENASE"/>
    <property type="match status" value="1"/>
</dbReference>
<keyword evidence="8" id="KW-0520">NAD</keyword>
<comment type="cofactor">
    <cofactor evidence="10">
        <name>Zn(2+)</name>
        <dbReference type="ChEBI" id="CHEBI:29105"/>
    </cofactor>
    <text evidence="10">Binds 1 zinc ion per subunit.</text>
</comment>
<feature type="binding site" evidence="10">
    <location>
        <position position="253"/>
    </location>
    <ligand>
        <name>Zn(2+)</name>
        <dbReference type="ChEBI" id="CHEBI:29105"/>
    </ligand>
</feature>
<dbReference type="NCBIfam" id="TIGR00069">
    <property type="entry name" value="hisD"/>
    <property type="match status" value="1"/>
</dbReference>
<evidence type="ECO:0000256" key="2">
    <source>
        <dbReference type="ARBA" id="ARBA00022723"/>
    </source>
</evidence>
<dbReference type="PANTHER" id="PTHR21256:SF14">
    <property type="entry name" value="HISTIDINOL DEHYDROGENASE"/>
    <property type="match status" value="1"/>
</dbReference>
<keyword evidence="5" id="KW-0368">Histidine biosynthesis</keyword>
<dbReference type="InterPro" id="IPR016161">
    <property type="entry name" value="Ald_DH/histidinol_DH"/>
</dbReference>
<dbReference type="GO" id="GO:0046872">
    <property type="term" value="F:metal ion binding"/>
    <property type="evidence" value="ECO:0007669"/>
    <property type="project" value="UniProtKB-KW"/>
</dbReference>
<evidence type="ECO:0000256" key="9">
    <source>
        <dbReference type="PIRSR" id="PIRSR000099-3"/>
    </source>
</evidence>
<reference evidence="12" key="1">
    <citation type="submission" date="2016-01" db="EMBL/GenBank/DDBJ databases">
        <authorList>
            <person name="Peeters C."/>
        </authorList>
    </citation>
    <scope>NUCLEOTIDE SEQUENCE [LARGE SCALE GENOMIC DNA]</scope>
    <source>
        <strain evidence="12">LMG 29323</strain>
    </source>
</reference>